<proteinExistence type="predicted"/>
<protein>
    <submittedName>
        <fullName evidence="1">Uncharacterized protein</fullName>
    </submittedName>
</protein>
<name>A0ABD2XG90_9HYME</name>
<organism evidence="1 2">
    <name type="scientific">Trichogramma kaykai</name>
    <dbReference type="NCBI Taxonomy" id="54128"/>
    <lineage>
        <taxon>Eukaryota</taxon>
        <taxon>Metazoa</taxon>
        <taxon>Ecdysozoa</taxon>
        <taxon>Arthropoda</taxon>
        <taxon>Hexapoda</taxon>
        <taxon>Insecta</taxon>
        <taxon>Pterygota</taxon>
        <taxon>Neoptera</taxon>
        <taxon>Endopterygota</taxon>
        <taxon>Hymenoptera</taxon>
        <taxon>Apocrita</taxon>
        <taxon>Proctotrupomorpha</taxon>
        <taxon>Chalcidoidea</taxon>
        <taxon>Trichogrammatidae</taxon>
        <taxon>Trichogramma</taxon>
    </lineage>
</organism>
<dbReference type="AlphaFoldDB" id="A0ABD2XG90"/>
<dbReference type="Proteomes" id="UP001627154">
    <property type="component" value="Unassembled WGS sequence"/>
</dbReference>
<keyword evidence="2" id="KW-1185">Reference proteome</keyword>
<evidence type="ECO:0000313" key="1">
    <source>
        <dbReference type="EMBL" id="KAL3403858.1"/>
    </source>
</evidence>
<comment type="caution">
    <text evidence="1">The sequence shown here is derived from an EMBL/GenBank/DDBJ whole genome shotgun (WGS) entry which is preliminary data.</text>
</comment>
<reference evidence="1 2" key="1">
    <citation type="journal article" date="2024" name="bioRxiv">
        <title>A reference genome for Trichogramma kaykai: A tiny desert-dwelling parasitoid wasp with competing sex-ratio distorters.</title>
        <authorList>
            <person name="Culotta J."/>
            <person name="Lindsey A.R."/>
        </authorList>
    </citation>
    <scope>NUCLEOTIDE SEQUENCE [LARGE SCALE GENOMIC DNA]</scope>
    <source>
        <strain evidence="1 2">KSX58</strain>
    </source>
</reference>
<evidence type="ECO:0000313" key="2">
    <source>
        <dbReference type="Proteomes" id="UP001627154"/>
    </source>
</evidence>
<dbReference type="EMBL" id="JBJJXI010000028">
    <property type="protein sequence ID" value="KAL3403858.1"/>
    <property type="molecule type" value="Genomic_DNA"/>
</dbReference>
<accession>A0ABD2XG90</accession>
<gene>
    <name evidence="1" type="ORF">TKK_003523</name>
</gene>
<sequence>MILSFSALCECETSVVFPGLTGSPAGNLDTSYMMDGPPGSLMQRPLGDPGYVNQYHYPPEYYGHHL</sequence>